<reference evidence="2" key="2">
    <citation type="submission" date="2024-02" db="EMBL/GenBank/DDBJ databases">
        <title>Comparative genomics of Cryptococcus and Kwoniella reveals pathogenesis evolution and contrasting modes of karyotype evolution via chromosome fusion or intercentromeric recombination.</title>
        <authorList>
            <person name="Coelho M.A."/>
            <person name="David-Palma M."/>
            <person name="Shea T."/>
            <person name="Bowers K."/>
            <person name="McGinley-Smith S."/>
            <person name="Mohammad A.W."/>
            <person name="Gnirke A."/>
            <person name="Yurkov A.M."/>
            <person name="Nowrousian M."/>
            <person name="Sun S."/>
            <person name="Cuomo C.A."/>
            <person name="Heitman J."/>
        </authorList>
    </citation>
    <scope>NUCLEOTIDE SEQUENCE</scope>
    <source>
        <strain evidence="2">CBS 10737</strain>
    </source>
</reference>
<dbReference type="InterPro" id="IPR050496">
    <property type="entry name" value="SNF2_RAD54_helicase_repair"/>
</dbReference>
<dbReference type="AlphaFoldDB" id="A0AAJ8MQQ8"/>
<name>A0AAJ8MQQ8_9TREE</name>
<gene>
    <name evidence="2" type="ORF">I206_104924</name>
</gene>
<dbReference type="Proteomes" id="UP000094020">
    <property type="component" value="Chromosome 6"/>
</dbReference>
<reference evidence="2" key="1">
    <citation type="submission" date="2013-07" db="EMBL/GenBank/DDBJ databases">
        <authorList>
            <consortium name="The Broad Institute Genome Sequencing Platform"/>
            <person name="Cuomo C."/>
            <person name="Litvintseva A."/>
            <person name="Chen Y."/>
            <person name="Heitman J."/>
            <person name="Sun S."/>
            <person name="Springer D."/>
            <person name="Dromer F."/>
            <person name="Young S.K."/>
            <person name="Zeng Q."/>
            <person name="Gargeya S."/>
            <person name="Fitzgerald M."/>
            <person name="Abouelleil A."/>
            <person name="Alvarado L."/>
            <person name="Berlin A.M."/>
            <person name="Chapman S.B."/>
            <person name="Dewar J."/>
            <person name="Goldberg J."/>
            <person name="Griggs A."/>
            <person name="Gujja S."/>
            <person name="Hansen M."/>
            <person name="Howarth C."/>
            <person name="Imamovic A."/>
            <person name="Larimer J."/>
            <person name="McCowan C."/>
            <person name="Murphy C."/>
            <person name="Pearson M."/>
            <person name="Priest M."/>
            <person name="Roberts A."/>
            <person name="Saif S."/>
            <person name="Shea T."/>
            <person name="Sykes S."/>
            <person name="Wortman J."/>
            <person name="Nusbaum C."/>
            <person name="Birren B."/>
        </authorList>
    </citation>
    <scope>NUCLEOTIDE SEQUENCE</scope>
    <source>
        <strain evidence="2">CBS 10737</strain>
    </source>
</reference>
<protein>
    <recommendedName>
        <fullName evidence="4">Helicase C-terminal domain-containing protein</fullName>
    </recommendedName>
</protein>
<evidence type="ECO:0000313" key="3">
    <source>
        <dbReference type="Proteomes" id="UP000094020"/>
    </source>
</evidence>
<proteinExistence type="predicted"/>
<evidence type="ECO:0000256" key="1">
    <source>
        <dbReference type="SAM" id="MobiDB-lite"/>
    </source>
</evidence>
<evidence type="ECO:0000313" key="2">
    <source>
        <dbReference type="EMBL" id="WWC70971.1"/>
    </source>
</evidence>
<feature type="compositionally biased region" description="Basic and acidic residues" evidence="1">
    <location>
        <begin position="244"/>
        <end position="273"/>
    </location>
</feature>
<evidence type="ECO:0008006" key="4">
    <source>
        <dbReference type="Google" id="ProtNLM"/>
    </source>
</evidence>
<dbReference type="Gene3D" id="3.40.50.300">
    <property type="entry name" value="P-loop containing nucleotide triphosphate hydrolases"/>
    <property type="match status" value="1"/>
</dbReference>
<dbReference type="PANTHER" id="PTHR45629">
    <property type="entry name" value="SNF2/RAD54 FAMILY MEMBER"/>
    <property type="match status" value="1"/>
</dbReference>
<sequence length="273" mass="31505">MDRAFRIGQKRTVDVYRLIGQGTVEELMYERQIHKQQRSRQLNDGTFESRIHQGFDGAKTAEDQGELFGIQNIFRFDAKGFVSQNIERVRQAEDRFVQDLIEAEYDESDGEDEESEDEAGKYMRNERKARDLHRAHLNAMSKRQGENDGLSRRNNEGVVKDILGDGSGLKKEVNEDILQRLGVNTRIHEQAFRDSPEERAIYEIGVQILRSNPDMAKKIKANDLGKLGRSVAKRKQVTDVNEEPWAKRLQEKSERAKSEGSRERKRVLAELSD</sequence>
<dbReference type="GeneID" id="96955749"/>
<dbReference type="KEGG" id="kpin:96955749"/>
<dbReference type="PANTHER" id="PTHR45629:SF7">
    <property type="entry name" value="DNA EXCISION REPAIR PROTEIN ERCC-6-RELATED"/>
    <property type="match status" value="1"/>
</dbReference>
<feature type="region of interest" description="Disordered" evidence="1">
    <location>
        <begin position="226"/>
        <end position="273"/>
    </location>
</feature>
<dbReference type="RefSeq" id="XP_070059122.1">
    <property type="nucleotide sequence ID" value="XM_070203021.1"/>
</dbReference>
<dbReference type="InterPro" id="IPR027417">
    <property type="entry name" value="P-loop_NTPase"/>
</dbReference>
<keyword evidence="3" id="KW-1185">Reference proteome</keyword>
<dbReference type="SUPFAM" id="SSF52540">
    <property type="entry name" value="P-loop containing nucleoside triphosphate hydrolases"/>
    <property type="match status" value="1"/>
</dbReference>
<organism evidence="2 3">
    <name type="scientific">Kwoniella pini CBS 10737</name>
    <dbReference type="NCBI Taxonomy" id="1296096"/>
    <lineage>
        <taxon>Eukaryota</taxon>
        <taxon>Fungi</taxon>
        <taxon>Dikarya</taxon>
        <taxon>Basidiomycota</taxon>
        <taxon>Agaricomycotina</taxon>
        <taxon>Tremellomycetes</taxon>
        <taxon>Tremellales</taxon>
        <taxon>Cryptococcaceae</taxon>
        <taxon>Kwoniella</taxon>
    </lineage>
</organism>
<dbReference type="EMBL" id="CP144524">
    <property type="protein sequence ID" value="WWC70971.1"/>
    <property type="molecule type" value="Genomic_DNA"/>
</dbReference>
<accession>A0AAJ8MQQ8</accession>